<dbReference type="NCBIfam" id="TIGR01549">
    <property type="entry name" value="HAD-SF-IA-v1"/>
    <property type="match status" value="1"/>
</dbReference>
<dbReference type="InterPro" id="IPR036412">
    <property type="entry name" value="HAD-like_sf"/>
</dbReference>
<accession>A0ABR4PMM6</accession>
<dbReference type="Proteomes" id="UP001629113">
    <property type="component" value="Unassembled WGS sequence"/>
</dbReference>
<dbReference type="InterPro" id="IPR023214">
    <property type="entry name" value="HAD_sf"/>
</dbReference>
<reference evidence="1 2" key="1">
    <citation type="submission" date="2024-06" db="EMBL/GenBank/DDBJ databases">
        <title>Complete genome of Phlyctema vagabunda strain 19-DSS-EL-015.</title>
        <authorList>
            <person name="Fiorenzani C."/>
        </authorList>
    </citation>
    <scope>NUCLEOTIDE SEQUENCE [LARGE SCALE GENOMIC DNA]</scope>
    <source>
        <strain evidence="1 2">19-DSS-EL-015</strain>
    </source>
</reference>
<dbReference type="Gene3D" id="1.10.260.80">
    <property type="match status" value="1"/>
</dbReference>
<gene>
    <name evidence="1" type="ORF">PVAG01_03876</name>
</gene>
<dbReference type="CDD" id="cd01427">
    <property type="entry name" value="HAD_like"/>
    <property type="match status" value="1"/>
</dbReference>
<dbReference type="Pfam" id="PF00702">
    <property type="entry name" value="Hydrolase"/>
    <property type="match status" value="1"/>
</dbReference>
<dbReference type="PANTHER" id="PTHR43885:SF1">
    <property type="entry name" value="SUPERFAMILY HYDROLASE, PUTATIVE (AFU_ORTHOLOGUE AFUA_4G13290)-RELATED"/>
    <property type="match status" value="1"/>
</dbReference>
<dbReference type="Gene3D" id="3.40.50.1000">
    <property type="entry name" value="HAD superfamily/HAD-like"/>
    <property type="match status" value="1"/>
</dbReference>
<proteinExistence type="predicted"/>
<protein>
    <submittedName>
        <fullName evidence="1">Had superfamily</fullName>
    </submittedName>
</protein>
<comment type="caution">
    <text evidence="1">The sequence shown here is derived from an EMBL/GenBank/DDBJ whole genome shotgun (WGS) entry which is preliminary data.</text>
</comment>
<name>A0ABR4PMM6_9HELO</name>
<dbReference type="InterPro" id="IPR006439">
    <property type="entry name" value="HAD-SF_hydro_IA"/>
</dbReference>
<dbReference type="EMBL" id="JBFCZG010000003">
    <property type="protein sequence ID" value="KAL3424594.1"/>
    <property type="molecule type" value="Genomic_DNA"/>
</dbReference>
<dbReference type="SFLD" id="SFLDS00003">
    <property type="entry name" value="Haloacid_Dehalogenase"/>
    <property type="match status" value="1"/>
</dbReference>
<dbReference type="PANTHER" id="PTHR43885">
    <property type="entry name" value="HALOACID DEHALOGENASE-LIKE HYDROLASE"/>
    <property type="match status" value="1"/>
</dbReference>
<sequence>MLVKLQPLLRTATRSASLAQAPFRLTKRGFNMTAPLSREQARRFAPLKQGSTKNEAPELKGIVFDVDGTLCEPQTYMFAEMRSAVGIPGKEDILEYIYTLSAKEQEEAMCKIREIERTAMSSQVAQPGLAELMNYLDARSIPKGICTRNFETPVNHLLTKFLPASTFHPIVTRDFRPPKPDPAGILHIARSWGFVKRNGQEEVADASQCIMVGDSIDDMTAGYRAGAATVLLVNSVNAHLAKHEHTDLCISSLDELIGILEDGFAGRITGNDEVSDLKARAEHVLKDGHGEVAK</sequence>
<dbReference type="SFLD" id="SFLDG01129">
    <property type="entry name" value="C1.5:_HAD__Beta-PGM__Phosphata"/>
    <property type="match status" value="1"/>
</dbReference>
<keyword evidence="2" id="KW-1185">Reference proteome</keyword>
<evidence type="ECO:0000313" key="2">
    <source>
        <dbReference type="Proteomes" id="UP001629113"/>
    </source>
</evidence>
<evidence type="ECO:0000313" key="1">
    <source>
        <dbReference type="EMBL" id="KAL3424594.1"/>
    </source>
</evidence>
<dbReference type="SUPFAM" id="SSF56784">
    <property type="entry name" value="HAD-like"/>
    <property type="match status" value="1"/>
</dbReference>
<organism evidence="1 2">
    <name type="scientific">Phlyctema vagabunda</name>
    <dbReference type="NCBI Taxonomy" id="108571"/>
    <lineage>
        <taxon>Eukaryota</taxon>
        <taxon>Fungi</taxon>
        <taxon>Dikarya</taxon>
        <taxon>Ascomycota</taxon>
        <taxon>Pezizomycotina</taxon>
        <taxon>Leotiomycetes</taxon>
        <taxon>Helotiales</taxon>
        <taxon>Dermateaceae</taxon>
        <taxon>Phlyctema</taxon>
    </lineage>
</organism>